<evidence type="ECO:0000313" key="2">
    <source>
        <dbReference type="Proteomes" id="UP001066276"/>
    </source>
</evidence>
<dbReference type="Proteomes" id="UP001066276">
    <property type="component" value="Chromosome 1_2"/>
</dbReference>
<keyword evidence="2" id="KW-1185">Reference proteome</keyword>
<gene>
    <name evidence="1" type="ORF">NDU88_005585</name>
</gene>
<comment type="caution">
    <text evidence="1">The sequence shown here is derived from an EMBL/GenBank/DDBJ whole genome shotgun (WGS) entry which is preliminary data.</text>
</comment>
<sequence length="149" mass="16143">MSHRWEVGATTPSARRISEVRCLRHFRLQVPSRLGKMCFAPSIYEPGAGSPRRASASLFTCATARPNLRGHSQLQEEPHLVDVSSSVAPFGALQGLAAVLQNASPELRRADRPRCLPIPRPAATPQLTWSLTCGLRSAKIAGPEGPGRR</sequence>
<accession>A0AAV7W8G6</accession>
<name>A0AAV7W8G6_PLEWA</name>
<protein>
    <submittedName>
        <fullName evidence="1">Uncharacterized protein</fullName>
    </submittedName>
</protein>
<dbReference type="EMBL" id="JANPWB010000002">
    <property type="protein sequence ID" value="KAJ1210217.1"/>
    <property type="molecule type" value="Genomic_DNA"/>
</dbReference>
<evidence type="ECO:0000313" key="1">
    <source>
        <dbReference type="EMBL" id="KAJ1210217.1"/>
    </source>
</evidence>
<dbReference type="AlphaFoldDB" id="A0AAV7W8G6"/>
<organism evidence="1 2">
    <name type="scientific">Pleurodeles waltl</name>
    <name type="common">Iberian ribbed newt</name>
    <dbReference type="NCBI Taxonomy" id="8319"/>
    <lineage>
        <taxon>Eukaryota</taxon>
        <taxon>Metazoa</taxon>
        <taxon>Chordata</taxon>
        <taxon>Craniata</taxon>
        <taxon>Vertebrata</taxon>
        <taxon>Euteleostomi</taxon>
        <taxon>Amphibia</taxon>
        <taxon>Batrachia</taxon>
        <taxon>Caudata</taxon>
        <taxon>Salamandroidea</taxon>
        <taxon>Salamandridae</taxon>
        <taxon>Pleurodelinae</taxon>
        <taxon>Pleurodeles</taxon>
    </lineage>
</organism>
<proteinExistence type="predicted"/>
<reference evidence="1" key="1">
    <citation type="journal article" date="2022" name="bioRxiv">
        <title>Sequencing and chromosome-scale assembly of the giantPleurodeles waltlgenome.</title>
        <authorList>
            <person name="Brown T."/>
            <person name="Elewa A."/>
            <person name="Iarovenko S."/>
            <person name="Subramanian E."/>
            <person name="Araus A.J."/>
            <person name="Petzold A."/>
            <person name="Susuki M."/>
            <person name="Suzuki K.-i.T."/>
            <person name="Hayashi T."/>
            <person name="Toyoda A."/>
            <person name="Oliveira C."/>
            <person name="Osipova E."/>
            <person name="Leigh N.D."/>
            <person name="Simon A."/>
            <person name="Yun M.H."/>
        </authorList>
    </citation>
    <scope>NUCLEOTIDE SEQUENCE</scope>
    <source>
        <strain evidence="1">20211129_DDA</strain>
        <tissue evidence="1">Liver</tissue>
    </source>
</reference>